<proteinExistence type="predicted"/>
<evidence type="ECO:0000313" key="3">
    <source>
        <dbReference type="Proteomes" id="UP000002497"/>
    </source>
</evidence>
<sequence>MVEIPGVARAETAEGLRGGENCTQTSQTPRDIATFFQSGLHQASTSSSLGFYRPDRQCQQPSSRDLPAVRMMFISRPPGEPLDRMLLLLPDCSLGRLGLQDRRFDSQHPWSLSPLNGGQGVGPACILLLTLNSDH</sequence>
<protein>
    <submittedName>
        <fullName evidence="2">Uncharacterized protein</fullName>
    </submittedName>
</protein>
<accession>E9D7S1</accession>
<organism evidence="3">
    <name type="scientific">Coccidioides posadasii (strain RMSCC 757 / Silveira)</name>
    <name type="common">Valley fever fungus</name>
    <dbReference type="NCBI Taxonomy" id="443226"/>
    <lineage>
        <taxon>Eukaryota</taxon>
        <taxon>Fungi</taxon>
        <taxon>Dikarya</taxon>
        <taxon>Ascomycota</taxon>
        <taxon>Pezizomycotina</taxon>
        <taxon>Eurotiomycetes</taxon>
        <taxon>Eurotiomycetidae</taxon>
        <taxon>Onygenales</taxon>
        <taxon>Onygenaceae</taxon>
        <taxon>Coccidioides</taxon>
    </lineage>
</organism>
<dbReference type="EMBL" id="GL636494">
    <property type="protein sequence ID" value="EFW17430.1"/>
    <property type="molecule type" value="Genomic_DNA"/>
</dbReference>
<evidence type="ECO:0000256" key="1">
    <source>
        <dbReference type="SAM" id="MobiDB-lite"/>
    </source>
</evidence>
<feature type="region of interest" description="Disordered" evidence="1">
    <location>
        <begin position="44"/>
        <end position="64"/>
    </location>
</feature>
<reference evidence="3" key="1">
    <citation type="journal article" date="2010" name="Genome Res.">
        <title>Population genomic sequencing of Coccidioides fungi reveals recent hybridization and transposon control.</title>
        <authorList>
            <person name="Neafsey D.E."/>
            <person name="Barker B.M."/>
            <person name="Sharpton T.J."/>
            <person name="Stajich J.E."/>
            <person name="Park D.J."/>
            <person name="Whiston E."/>
            <person name="Hung C.-Y."/>
            <person name="McMahan C."/>
            <person name="White J."/>
            <person name="Sykes S."/>
            <person name="Heiman D."/>
            <person name="Young S."/>
            <person name="Zeng Q."/>
            <person name="Abouelleil A."/>
            <person name="Aftuck L."/>
            <person name="Bessette D."/>
            <person name="Brown A."/>
            <person name="FitzGerald M."/>
            <person name="Lui A."/>
            <person name="Macdonald J.P."/>
            <person name="Priest M."/>
            <person name="Orbach M.J."/>
            <person name="Galgiani J.N."/>
            <person name="Kirkland T.N."/>
            <person name="Cole G.T."/>
            <person name="Birren B.W."/>
            <person name="Henn M.R."/>
            <person name="Taylor J.W."/>
            <person name="Rounsley S.D."/>
        </authorList>
    </citation>
    <scope>NUCLEOTIDE SEQUENCE [LARGE SCALE GENOMIC DNA]</scope>
    <source>
        <strain evidence="3">RMSCC 757 / Silveira</strain>
    </source>
</reference>
<keyword evidence="3" id="KW-1185">Reference proteome</keyword>
<gene>
    <name evidence="2" type="ORF">CPSG_05873</name>
</gene>
<reference evidence="3" key="2">
    <citation type="submission" date="2010-03" db="EMBL/GenBank/DDBJ databases">
        <title>The genome sequence of Coccidioides posadasii strain Silveira.</title>
        <authorList>
            <consortium name="The Broad Institute Genome Sequencing Center for Infectious Disease"/>
            <person name="Neafsey D."/>
            <person name="Orbach M."/>
            <person name="Henn M.R."/>
            <person name="Cole G.T."/>
            <person name="Galgiani J."/>
            <person name="Gardner M.J."/>
            <person name="Kirkland T.N."/>
            <person name="Taylor J.W."/>
            <person name="Young S.K."/>
            <person name="Zeng Q."/>
            <person name="Koehrsen M."/>
            <person name="Alvarado L."/>
            <person name="Berlin A."/>
            <person name="Borenstein D."/>
            <person name="Chapman S.B."/>
            <person name="Chen Z."/>
            <person name="Engels R."/>
            <person name="Freedman E."/>
            <person name="Gellesch M."/>
            <person name="Goldberg J."/>
            <person name="Griggs A."/>
            <person name="Gujja S."/>
            <person name="Heilman E."/>
            <person name="Heiman D."/>
            <person name="Howarth C."/>
            <person name="Jen D."/>
            <person name="Larson L."/>
            <person name="Mehta T."/>
            <person name="Neiman D."/>
            <person name="Park D."/>
            <person name="Pearson M."/>
            <person name="Richards J."/>
            <person name="Roberts A."/>
            <person name="Saif S."/>
            <person name="Shea T."/>
            <person name="Shenoy N."/>
            <person name="Sisk P."/>
            <person name="Stolte C."/>
            <person name="Sykes S."/>
            <person name="Walk T."/>
            <person name="White J."/>
            <person name="Yandava C."/>
            <person name="Haas B."/>
            <person name="Nusbaum C."/>
            <person name="Birren B."/>
        </authorList>
    </citation>
    <scope>NUCLEOTIDE SEQUENCE [LARGE SCALE GENOMIC DNA]</scope>
    <source>
        <strain evidence="3">RMSCC 757 / Silveira</strain>
    </source>
</reference>
<evidence type="ECO:0000313" key="2">
    <source>
        <dbReference type="EMBL" id="EFW17430.1"/>
    </source>
</evidence>
<dbReference type="AlphaFoldDB" id="E9D7S1"/>
<dbReference type="Proteomes" id="UP000002497">
    <property type="component" value="Unassembled WGS sequence"/>
</dbReference>
<dbReference type="VEuPathDB" id="FungiDB:CPSG_05873"/>
<name>E9D7S1_COCPS</name>
<dbReference type="HOGENOM" id="CLU_1885582_0_0_1"/>